<gene>
    <name evidence="5" type="ORF">FHX40_4002</name>
</gene>
<evidence type="ECO:0000256" key="1">
    <source>
        <dbReference type="ARBA" id="ARBA00022741"/>
    </source>
</evidence>
<comment type="caution">
    <text evidence="5">The sequence shown here is derived from an EMBL/GenBank/DDBJ whole genome shotgun (WGS) entry which is preliminary data.</text>
</comment>
<keyword evidence="1" id="KW-0547">Nucleotide-binding</keyword>
<dbReference type="Gene3D" id="1.25.40.10">
    <property type="entry name" value="Tetratricopeptide repeat domain"/>
    <property type="match status" value="1"/>
</dbReference>
<evidence type="ECO:0000313" key="5">
    <source>
        <dbReference type="EMBL" id="TQM77245.1"/>
    </source>
</evidence>
<keyword evidence="2" id="KW-0067">ATP-binding</keyword>
<dbReference type="GO" id="GO:0005524">
    <property type="term" value="F:ATP binding"/>
    <property type="evidence" value="ECO:0007669"/>
    <property type="project" value="UniProtKB-KW"/>
</dbReference>
<proteinExistence type="predicted"/>
<evidence type="ECO:0000256" key="3">
    <source>
        <dbReference type="SAM" id="MobiDB-lite"/>
    </source>
</evidence>
<feature type="domain" description="HTH luxR-type" evidence="4">
    <location>
        <begin position="919"/>
        <end position="984"/>
    </location>
</feature>
<organism evidence="5 6">
    <name type="scientific">Thermopolyspora flexuosa</name>
    <dbReference type="NCBI Taxonomy" id="103836"/>
    <lineage>
        <taxon>Bacteria</taxon>
        <taxon>Bacillati</taxon>
        <taxon>Actinomycetota</taxon>
        <taxon>Actinomycetes</taxon>
        <taxon>Streptosporangiales</taxon>
        <taxon>Streptosporangiaceae</taxon>
        <taxon>Thermopolyspora</taxon>
    </lineage>
</organism>
<dbReference type="SUPFAM" id="SSF48452">
    <property type="entry name" value="TPR-like"/>
    <property type="match status" value="1"/>
</dbReference>
<keyword evidence="6" id="KW-1185">Reference proteome</keyword>
<dbReference type="Pfam" id="PF13191">
    <property type="entry name" value="AAA_16"/>
    <property type="match status" value="1"/>
</dbReference>
<dbReference type="Proteomes" id="UP000319213">
    <property type="component" value="Unassembled WGS sequence"/>
</dbReference>
<dbReference type="SUPFAM" id="SSF46894">
    <property type="entry name" value="C-terminal effector domain of the bipartite response regulators"/>
    <property type="match status" value="1"/>
</dbReference>
<dbReference type="InterPro" id="IPR027417">
    <property type="entry name" value="P-loop_NTPase"/>
</dbReference>
<dbReference type="CDD" id="cd06170">
    <property type="entry name" value="LuxR_C_like"/>
    <property type="match status" value="1"/>
</dbReference>
<dbReference type="Gene3D" id="1.10.10.10">
    <property type="entry name" value="Winged helix-like DNA-binding domain superfamily/Winged helix DNA-binding domain"/>
    <property type="match status" value="1"/>
</dbReference>
<dbReference type="GO" id="GO:0003677">
    <property type="term" value="F:DNA binding"/>
    <property type="evidence" value="ECO:0007669"/>
    <property type="project" value="InterPro"/>
</dbReference>
<dbReference type="InterPro" id="IPR041664">
    <property type="entry name" value="AAA_16"/>
</dbReference>
<reference evidence="5 6" key="1">
    <citation type="submission" date="2019-06" db="EMBL/GenBank/DDBJ databases">
        <title>Sequencing the genomes of 1000 actinobacteria strains.</title>
        <authorList>
            <person name="Klenk H.-P."/>
        </authorList>
    </citation>
    <scope>NUCLEOTIDE SEQUENCE [LARGE SCALE GENOMIC DNA]</scope>
    <source>
        <strain evidence="5 6">DSM 43186</strain>
    </source>
</reference>
<protein>
    <submittedName>
        <fullName evidence="5">AAA ATPase-like protein</fullName>
    </submittedName>
</protein>
<feature type="region of interest" description="Disordered" evidence="3">
    <location>
        <begin position="617"/>
        <end position="702"/>
    </location>
</feature>
<dbReference type="AlphaFoldDB" id="A0A543J339"/>
<dbReference type="PROSITE" id="PS50043">
    <property type="entry name" value="HTH_LUXR_2"/>
    <property type="match status" value="1"/>
</dbReference>
<dbReference type="PANTHER" id="PTHR16305">
    <property type="entry name" value="TESTICULAR SOLUBLE ADENYLYL CYCLASE"/>
    <property type="match status" value="1"/>
</dbReference>
<dbReference type="InterPro" id="IPR011990">
    <property type="entry name" value="TPR-like_helical_dom_sf"/>
</dbReference>
<sequence length="989" mass="103601">MRGRDREWRAVLDLLRRVEDGRAGALLVDGEPGVGKSRLLAEAAGHARARGFTVTCAAAEELGELVPLAPLVAALGVPVAGDEPEAGLADRLRAVLEERAAARPVLVALDDLHFADPGTLMAIRTLHGRLAHRRVAWLLARSPQDDRGAGRLFAALERAGARRLELAPLPPDAIAQVAADAAGAPPGPALLDLVAGAGGNPRLVVDLLAGLRDDNALDLTGGDARPRSARPPERLGRFARERLARLGRDARHLVELAAVLGRPFTPEDVGGLLGTTPAALLPALEEALGAGLLAPYGDAIGFRHELVRRAILAALPGPVRHALHRQVGEHLIAGGGPPAEAARHLALGVRHGDHHALACLDAAVARILPASPAAAAGLAVRAFELTAHADPRRPDRALAAVEAATAAGRLAEAAHLAETALAEPLPPAARAGLAAAYSHVVYLRGQAEAALHHAEAALRDADAAGLTGDVRDRALRALLDATVARGGDRAARHHAEAVLADEDRHDHTVLVTALTTLAITEWNRGRLADALAHARAAVRRASAAPTRGLHPGLVLAEMLTDLGHHDEARAVLRETAHAIDTLADAPWRPAVAALHARLALATGHLDKAMAAADAVLGRTRRSPASTVPRDAVSSRVTGHDGMPTANGHSQLSSLPPETAPAVPDGPERSGGDGNGTDELAPAPEPHPASEAPLPSDGLPPPPHLFAPAALAVRCAAELRKGDLRAAAACLPASGDVPHPATHATLRLRLLAARLTEAREGPERAFTLVTDLIASLDENRWPLFGEPGAAAWLVRLALAAGDRARAAHVAAAADRLARDNPDFPCARSAAAHTRGLLASDLAALACAEDEAPDRWARASAAEDLGAALAASGDRNGGITALLRALAAYQEAGATRDTARVRRRLRRLGVRRRHWSQADRPVSGWDSLTDTERAIARLVAEGHTNRQIADRLFISAHTVAFHLRQVFRKLGLHSRVQLARLVLDREHDRRA</sequence>
<dbReference type="PANTHER" id="PTHR16305:SF35">
    <property type="entry name" value="TRANSCRIPTIONAL ACTIVATOR DOMAIN"/>
    <property type="match status" value="1"/>
</dbReference>
<dbReference type="EMBL" id="VFPQ01000001">
    <property type="protein sequence ID" value="TQM77245.1"/>
    <property type="molecule type" value="Genomic_DNA"/>
</dbReference>
<dbReference type="RefSeq" id="WP_142261009.1">
    <property type="nucleotide sequence ID" value="NZ_BMPV01000002.1"/>
</dbReference>
<dbReference type="InterPro" id="IPR000792">
    <property type="entry name" value="Tscrpt_reg_LuxR_C"/>
</dbReference>
<dbReference type="Gene3D" id="3.40.50.300">
    <property type="entry name" value="P-loop containing nucleotide triphosphate hydrolases"/>
    <property type="match status" value="1"/>
</dbReference>
<dbReference type="SUPFAM" id="SSF52540">
    <property type="entry name" value="P-loop containing nucleoside triphosphate hydrolases"/>
    <property type="match status" value="1"/>
</dbReference>
<dbReference type="GO" id="GO:0006355">
    <property type="term" value="P:regulation of DNA-templated transcription"/>
    <property type="evidence" value="ECO:0007669"/>
    <property type="project" value="InterPro"/>
</dbReference>
<dbReference type="SMART" id="SM00421">
    <property type="entry name" value="HTH_LUXR"/>
    <property type="match status" value="1"/>
</dbReference>
<dbReference type="InterPro" id="IPR036388">
    <property type="entry name" value="WH-like_DNA-bd_sf"/>
</dbReference>
<name>A0A543J339_9ACTN</name>
<evidence type="ECO:0000256" key="2">
    <source>
        <dbReference type="ARBA" id="ARBA00022840"/>
    </source>
</evidence>
<evidence type="ECO:0000259" key="4">
    <source>
        <dbReference type="PROSITE" id="PS50043"/>
    </source>
</evidence>
<dbReference type="PRINTS" id="PR00038">
    <property type="entry name" value="HTHLUXR"/>
</dbReference>
<feature type="compositionally biased region" description="Polar residues" evidence="3">
    <location>
        <begin position="646"/>
        <end position="655"/>
    </location>
</feature>
<dbReference type="GO" id="GO:0004016">
    <property type="term" value="F:adenylate cyclase activity"/>
    <property type="evidence" value="ECO:0007669"/>
    <property type="project" value="TreeGrafter"/>
</dbReference>
<dbReference type="Pfam" id="PF00196">
    <property type="entry name" value="GerE"/>
    <property type="match status" value="1"/>
</dbReference>
<dbReference type="InterPro" id="IPR016032">
    <property type="entry name" value="Sig_transdc_resp-reg_C-effctor"/>
</dbReference>
<dbReference type="OrthoDB" id="8482304at2"/>
<evidence type="ECO:0000313" key="6">
    <source>
        <dbReference type="Proteomes" id="UP000319213"/>
    </source>
</evidence>
<dbReference type="GO" id="GO:0005737">
    <property type="term" value="C:cytoplasm"/>
    <property type="evidence" value="ECO:0007669"/>
    <property type="project" value="TreeGrafter"/>
</dbReference>
<accession>A0A543J339</accession>